<reference evidence="3 4" key="1">
    <citation type="submission" date="2016-10" db="EMBL/GenBank/DDBJ databases">
        <authorList>
            <person name="Varghese N."/>
            <person name="Submissions S."/>
        </authorList>
    </citation>
    <scope>NUCLEOTIDE SEQUENCE [LARGE SCALE GENOMIC DNA]</scope>
    <source>
        <strain evidence="3 4">DSM 13796</strain>
    </source>
</reference>
<keyword evidence="4" id="KW-1185">Reference proteome</keyword>
<dbReference type="CDD" id="cd13547">
    <property type="entry name" value="PBP2_Fbp_like_2"/>
    <property type="match status" value="1"/>
</dbReference>
<accession>A0A1I6AWN4</accession>
<dbReference type="Proteomes" id="UP000182762">
    <property type="component" value="Unassembled WGS sequence"/>
</dbReference>
<dbReference type="PANTHER" id="PTHR30006">
    <property type="entry name" value="THIAMINE-BINDING PERIPLASMIC PROTEIN-RELATED"/>
    <property type="match status" value="1"/>
</dbReference>
<dbReference type="Pfam" id="PF13416">
    <property type="entry name" value="SBP_bac_8"/>
    <property type="match status" value="1"/>
</dbReference>
<feature type="chain" id="PRO_5045349420" evidence="2">
    <location>
        <begin position="20"/>
        <end position="339"/>
    </location>
</feature>
<dbReference type="InterPro" id="IPR006059">
    <property type="entry name" value="SBP"/>
</dbReference>
<dbReference type="PROSITE" id="PS51257">
    <property type="entry name" value="PROKAR_LIPOPROTEIN"/>
    <property type="match status" value="1"/>
</dbReference>
<comment type="caution">
    <text evidence="3">The sequence shown here is derived from an EMBL/GenBank/DDBJ whole genome shotgun (WGS) entry which is preliminary data.</text>
</comment>
<organism evidence="3 4">
    <name type="scientific">Priestia endophytica DSM 13796</name>
    <dbReference type="NCBI Taxonomy" id="1121089"/>
    <lineage>
        <taxon>Bacteria</taxon>
        <taxon>Bacillati</taxon>
        <taxon>Bacillota</taxon>
        <taxon>Bacilli</taxon>
        <taxon>Bacillales</taxon>
        <taxon>Bacillaceae</taxon>
        <taxon>Priestia</taxon>
    </lineage>
</organism>
<dbReference type="RefSeq" id="WP_061803354.1">
    <property type="nucleotide sequence ID" value="NZ_FOXX01000007.1"/>
</dbReference>
<dbReference type="GeneID" id="93711709"/>
<sequence length="339" mass="37553">MKKNWLLNACLVPVLLLSACGTESSSGEERKQGGVGGTLEFYTSQPDEDVTKLIEGFNKKYPDVEVKAFRSGTEEVVGKVQAEKRAGDVKADVMLVADSVTFEKLKEQDLLLSYKSKEIEHIPDDFVDDDYMYTGTKMMATVLAVNTTNVKEPKETWSVLTDKKTKGKAVMPSPLYSGAADYNVGVMSRQKKLNWNFFDELKKNDMTVVQGNGAALKAVASGQKDYGLVVDYLALRAKKEGSPIELIYPKEGVPVITEPVGIMEGTKNEKAAKAFVDYILSEEGQKLSANLGYAPIRQEIEAPDGLKSMESIQILDSPLSELYKSREEDKERFKRIFGN</sequence>
<feature type="signal peptide" evidence="2">
    <location>
        <begin position="1"/>
        <end position="19"/>
    </location>
</feature>
<dbReference type="EMBL" id="FOXX01000007">
    <property type="protein sequence ID" value="SFQ73125.1"/>
    <property type="molecule type" value="Genomic_DNA"/>
</dbReference>
<dbReference type="PIRSF" id="PIRSF002825">
    <property type="entry name" value="CfbpA"/>
    <property type="match status" value="1"/>
</dbReference>
<evidence type="ECO:0000256" key="1">
    <source>
        <dbReference type="ARBA" id="ARBA00022729"/>
    </source>
</evidence>
<dbReference type="PANTHER" id="PTHR30006:SF2">
    <property type="entry name" value="ABC TRANSPORTER SUBSTRATE-BINDING PROTEIN"/>
    <property type="match status" value="1"/>
</dbReference>
<dbReference type="Gene3D" id="3.40.190.10">
    <property type="entry name" value="Periplasmic binding protein-like II"/>
    <property type="match status" value="2"/>
</dbReference>
<keyword evidence="1 2" id="KW-0732">Signal</keyword>
<name>A0A1I6AWN4_9BACI</name>
<evidence type="ECO:0000313" key="3">
    <source>
        <dbReference type="EMBL" id="SFQ73125.1"/>
    </source>
</evidence>
<evidence type="ECO:0000313" key="4">
    <source>
        <dbReference type="Proteomes" id="UP000182762"/>
    </source>
</evidence>
<evidence type="ECO:0000256" key="2">
    <source>
        <dbReference type="SAM" id="SignalP"/>
    </source>
</evidence>
<proteinExistence type="predicted"/>
<protein>
    <submittedName>
        <fullName evidence="3">Iron(III) transport system substrate-binding protein</fullName>
    </submittedName>
</protein>
<dbReference type="SUPFAM" id="SSF53850">
    <property type="entry name" value="Periplasmic binding protein-like II"/>
    <property type="match status" value="1"/>
</dbReference>
<gene>
    <name evidence="3" type="ORF">SAMN02745910_03089</name>
</gene>
<dbReference type="InterPro" id="IPR026045">
    <property type="entry name" value="Ferric-bd"/>
</dbReference>